<dbReference type="GO" id="GO:0006310">
    <property type="term" value="P:DNA recombination"/>
    <property type="evidence" value="ECO:0007669"/>
    <property type="project" value="UniProtKB-KW"/>
</dbReference>
<dbReference type="InterPro" id="IPR011010">
    <property type="entry name" value="DNA_brk_join_enz"/>
</dbReference>
<comment type="caution">
    <text evidence="3">The sequence shown here is derived from an EMBL/GenBank/DDBJ whole genome shotgun (WGS) entry which is preliminary data.</text>
</comment>
<dbReference type="Pfam" id="PF00589">
    <property type="entry name" value="Phage_integrase"/>
    <property type="match status" value="1"/>
</dbReference>
<sequence length="415" mass="47488">MIANLRSMSLPASLRGYVCTDSRGLPRYWSTVWDTLHGADVAPSTSAGKLAAIDRFYRHVEEVTGKDCLDAMLAEGDFERIEAMLESFFIALRNVATLVRTDNSKHWTAVFAFVQDILDRQGRVRNMDALALIQARLNRLDRLYGTLVPLRKPKRKVIRALPSSVVEDLYEVFSPDSQRNPYRTDVERWRNFCLFLLYLHQGLRRGEALILPVNAIREGVDPETGEIVQWINVVETKDDDLDPRIDRPQIKTAQSRRQIPIATDLAAAVEHYAMNFRGKMNHPFMFPSNRGMPLSKRAVNLVFEAASRRLSSTARKDLMERTGTETISPHPLRHTCAVYRLSEFINDGMEMPLALQLLRSFFGWSRTSAMPQHYAGAYFENRLLTVWRHRFDGRVSMLRALDALDGDYPIMGARI</sequence>
<dbReference type="EMBL" id="JAAIYP010000034">
    <property type="protein sequence ID" value="NFV79869.1"/>
    <property type="molecule type" value="Genomic_DNA"/>
</dbReference>
<dbReference type="Proteomes" id="UP000480684">
    <property type="component" value="Unassembled WGS sequence"/>
</dbReference>
<keyword evidence="4" id="KW-1185">Reference proteome</keyword>
<organism evidence="3 4">
    <name type="scientific">Magnetospirillum aberrantis SpK</name>
    <dbReference type="NCBI Taxonomy" id="908842"/>
    <lineage>
        <taxon>Bacteria</taxon>
        <taxon>Pseudomonadati</taxon>
        <taxon>Pseudomonadota</taxon>
        <taxon>Alphaproteobacteria</taxon>
        <taxon>Rhodospirillales</taxon>
        <taxon>Rhodospirillaceae</taxon>
        <taxon>Magnetospirillum</taxon>
    </lineage>
</organism>
<dbReference type="InterPro" id="IPR002104">
    <property type="entry name" value="Integrase_catalytic"/>
</dbReference>
<accession>A0A7C9UV93</accession>
<dbReference type="Gene3D" id="1.10.443.10">
    <property type="entry name" value="Intergrase catalytic core"/>
    <property type="match status" value="1"/>
</dbReference>
<evidence type="ECO:0000256" key="1">
    <source>
        <dbReference type="ARBA" id="ARBA00023172"/>
    </source>
</evidence>
<dbReference type="CDD" id="cd00397">
    <property type="entry name" value="DNA_BRE_C"/>
    <property type="match status" value="1"/>
</dbReference>
<dbReference type="AlphaFoldDB" id="A0A7C9UV93"/>
<protein>
    <submittedName>
        <fullName evidence="3">Site-specific integrase</fullName>
    </submittedName>
</protein>
<gene>
    <name evidence="3" type="ORF">G4223_07070</name>
</gene>
<evidence type="ECO:0000313" key="4">
    <source>
        <dbReference type="Proteomes" id="UP000480684"/>
    </source>
</evidence>
<evidence type="ECO:0000259" key="2">
    <source>
        <dbReference type="PROSITE" id="PS51898"/>
    </source>
</evidence>
<dbReference type="PROSITE" id="PS51898">
    <property type="entry name" value="TYR_RECOMBINASE"/>
    <property type="match status" value="1"/>
</dbReference>
<name>A0A7C9UV93_9PROT</name>
<dbReference type="SUPFAM" id="SSF56349">
    <property type="entry name" value="DNA breaking-rejoining enzymes"/>
    <property type="match status" value="1"/>
</dbReference>
<dbReference type="RefSeq" id="WP_163677030.1">
    <property type="nucleotide sequence ID" value="NZ_JAAIYP010000034.1"/>
</dbReference>
<reference evidence="3 4" key="1">
    <citation type="submission" date="2020-02" db="EMBL/GenBank/DDBJ databases">
        <authorList>
            <person name="Dziuba M."/>
            <person name="Kuznetsov B."/>
            <person name="Mardanov A."/>
            <person name="Ravin N."/>
            <person name="Grouzdev D."/>
        </authorList>
    </citation>
    <scope>NUCLEOTIDE SEQUENCE [LARGE SCALE GENOMIC DNA]</scope>
    <source>
        <strain evidence="3 4">SpK</strain>
    </source>
</reference>
<dbReference type="GO" id="GO:0003677">
    <property type="term" value="F:DNA binding"/>
    <property type="evidence" value="ECO:0007669"/>
    <property type="project" value="InterPro"/>
</dbReference>
<keyword evidence="1" id="KW-0233">DNA recombination</keyword>
<feature type="domain" description="Tyr recombinase" evidence="2">
    <location>
        <begin position="156"/>
        <end position="388"/>
    </location>
</feature>
<dbReference type="InterPro" id="IPR013762">
    <property type="entry name" value="Integrase-like_cat_sf"/>
</dbReference>
<dbReference type="GO" id="GO:0015074">
    <property type="term" value="P:DNA integration"/>
    <property type="evidence" value="ECO:0007669"/>
    <property type="project" value="InterPro"/>
</dbReference>
<proteinExistence type="predicted"/>
<evidence type="ECO:0000313" key="3">
    <source>
        <dbReference type="EMBL" id="NFV79869.1"/>
    </source>
</evidence>